<evidence type="ECO:0000256" key="1">
    <source>
        <dbReference type="SAM" id="SignalP"/>
    </source>
</evidence>
<dbReference type="Proteomes" id="UP000247536">
    <property type="component" value="Unassembled WGS sequence"/>
</dbReference>
<comment type="caution">
    <text evidence="2">The sequence shown here is derived from an EMBL/GenBank/DDBJ whole genome shotgun (WGS) entry which is preliminary data.</text>
</comment>
<dbReference type="Gene3D" id="1.25.40.10">
    <property type="entry name" value="Tetratricopeptide repeat domain"/>
    <property type="match status" value="1"/>
</dbReference>
<evidence type="ECO:0000313" key="2">
    <source>
        <dbReference type="EMBL" id="PYB72485.1"/>
    </source>
</evidence>
<proteinExistence type="predicted"/>
<feature type="chain" id="PRO_5046837296" description="Sel1 repeat family protein" evidence="1">
    <location>
        <begin position="32"/>
        <end position="261"/>
    </location>
</feature>
<feature type="signal peptide" evidence="1">
    <location>
        <begin position="1"/>
        <end position="31"/>
    </location>
</feature>
<dbReference type="RefSeq" id="WP_110792486.1">
    <property type="nucleotide sequence ID" value="NZ_QJRY01000005.1"/>
</dbReference>
<evidence type="ECO:0000313" key="3">
    <source>
        <dbReference type="Proteomes" id="UP000247536"/>
    </source>
</evidence>
<name>A0ABX5NS45_9HYPH</name>
<keyword evidence="1" id="KW-0732">Signal</keyword>
<keyword evidence="3" id="KW-1185">Reference proteome</keyword>
<accession>A0ABX5NS45</accession>
<protein>
    <recommendedName>
        <fullName evidence="4">Sel1 repeat family protein</fullName>
    </recommendedName>
</protein>
<sequence length="261" mass="27724">MSDHARKLRPCSTLLMTLFSGLLVAAAPAEAVTPFFSTKKIEPAKPVKKKTMGPASHLPLALQATRKNLLAGKRVTYKQLQALADAGDGVGAFKLAERIQKQADPTLATDALHYYALAAYDGRGYAVRHMLTILADDRLVLSPSHLASAEAALRTQAKKGNEVAAEGLIKLYSQGRPFGEKRAELEALLASGAGKKNGDMAFRMAVMLLSQPGRTAEQTEQAARYLGIARDKGSVGMKAAAGNLLAQLTEPATGTNAEVQQ</sequence>
<evidence type="ECO:0008006" key="4">
    <source>
        <dbReference type="Google" id="ProtNLM"/>
    </source>
</evidence>
<dbReference type="EMBL" id="QJRY01000005">
    <property type="protein sequence ID" value="PYB72485.1"/>
    <property type="molecule type" value="Genomic_DNA"/>
</dbReference>
<gene>
    <name evidence="2" type="ORF">DMY87_15270</name>
</gene>
<dbReference type="InterPro" id="IPR011990">
    <property type="entry name" value="TPR-like_helical_dom_sf"/>
</dbReference>
<reference evidence="2 3" key="1">
    <citation type="submission" date="2018-06" db="EMBL/GenBank/DDBJ databases">
        <title>Rhizobium wuzhouense sp. nov., isolated from roots of Oryza officinalis.</title>
        <authorList>
            <person name="Yuan T."/>
        </authorList>
    </citation>
    <scope>NUCLEOTIDE SEQUENCE [LARGE SCALE GENOMIC DNA]</scope>
    <source>
        <strain evidence="2 3">W44</strain>
    </source>
</reference>
<organism evidence="2 3">
    <name type="scientific">Rhizobium wuzhouense</name>
    <dbReference type="NCBI Taxonomy" id="1986026"/>
    <lineage>
        <taxon>Bacteria</taxon>
        <taxon>Pseudomonadati</taxon>
        <taxon>Pseudomonadota</taxon>
        <taxon>Alphaproteobacteria</taxon>
        <taxon>Hyphomicrobiales</taxon>
        <taxon>Rhizobiaceae</taxon>
        <taxon>Rhizobium/Agrobacterium group</taxon>
        <taxon>Rhizobium</taxon>
    </lineage>
</organism>